<dbReference type="PANTHER" id="PTHR13803">
    <property type="entry name" value="SEC24-RELATED PROTEIN"/>
    <property type="match status" value="1"/>
</dbReference>
<dbReference type="GO" id="GO:0070971">
    <property type="term" value="C:endoplasmic reticulum exit site"/>
    <property type="evidence" value="ECO:0007669"/>
    <property type="project" value="TreeGrafter"/>
</dbReference>
<protein>
    <submittedName>
        <fullName evidence="5">Uncharacterized protein</fullName>
    </submittedName>
</protein>
<feature type="compositionally biased region" description="Polar residues" evidence="1">
    <location>
        <begin position="13"/>
        <end position="22"/>
    </location>
</feature>
<dbReference type="SUPFAM" id="SSF81811">
    <property type="entry name" value="Helical domain of Sec23/24"/>
    <property type="match status" value="1"/>
</dbReference>
<dbReference type="GO" id="GO:0006886">
    <property type="term" value="P:intracellular protein transport"/>
    <property type="evidence" value="ECO:0007669"/>
    <property type="project" value="InterPro"/>
</dbReference>
<dbReference type="GO" id="GO:0030127">
    <property type="term" value="C:COPII vesicle coat"/>
    <property type="evidence" value="ECO:0007669"/>
    <property type="project" value="InterPro"/>
</dbReference>
<dbReference type="WBParaSite" id="jg13507">
    <property type="protein sequence ID" value="jg13507"/>
    <property type="gene ID" value="jg13507"/>
</dbReference>
<evidence type="ECO:0000259" key="3">
    <source>
        <dbReference type="Pfam" id="PF08033"/>
    </source>
</evidence>
<dbReference type="InterPro" id="IPR012990">
    <property type="entry name" value="Beta-sandwich_Sec23_24"/>
</dbReference>
<dbReference type="InterPro" id="IPR006896">
    <property type="entry name" value="Sec23/24_trunk_dom"/>
</dbReference>
<evidence type="ECO:0000259" key="2">
    <source>
        <dbReference type="Pfam" id="PF04811"/>
    </source>
</evidence>
<evidence type="ECO:0000313" key="4">
    <source>
        <dbReference type="Proteomes" id="UP000887574"/>
    </source>
</evidence>
<proteinExistence type="predicted"/>
<dbReference type="InterPro" id="IPR050550">
    <property type="entry name" value="SEC23_SEC24_subfamily"/>
</dbReference>
<sequence>MLASMPNVGPGALNSSATNATGKENKPNIGPSTDFYKRLALECTGKQIGVDLFVMGERHVDISTLSEVAKFSSGSVYHFPGYHFIRQQTEVKRFQKLLSRYLIRKLGLEAVLRIRCSKGLSLHTFHGSFLCDSAVGVQIQLEESLSQQHTVCFQAALLYTSTRGDRRIRVHTLCVPVLSDFSTIFHYFDVKAAVSLLAKMAAERAMAGELQDCREALINAATDALAAYNRSPYMCLDYSKIVLSPTQPNRGQL</sequence>
<dbReference type="Proteomes" id="UP000887574">
    <property type="component" value="Unplaced"/>
</dbReference>
<dbReference type="Pfam" id="PF04811">
    <property type="entry name" value="Sec23_trunk"/>
    <property type="match status" value="1"/>
</dbReference>
<organism evidence="4 5">
    <name type="scientific">Ditylenchus dipsaci</name>
    <dbReference type="NCBI Taxonomy" id="166011"/>
    <lineage>
        <taxon>Eukaryota</taxon>
        <taxon>Metazoa</taxon>
        <taxon>Ecdysozoa</taxon>
        <taxon>Nematoda</taxon>
        <taxon>Chromadorea</taxon>
        <taxon>Rhabditida</taxon>
        <taxon>Tylenchina</taxon>
        <taxon>Tylenchomorpha</taxon>
        <taxon>Sphaerularioidea</taxon>
        <taxon>Anguinidae</taxon>
        <taxon>Anguininae</taxon>
        <taxon>Ditylenchus</taxon>
    </lineage>
</organism>
<dbReference type="PANTHER" id="PTHR13803:SF39">
    <property type="entry name" value="SECRETORY 24AB, ISOFORM A"/>
    <property type="match status" value="1"/>
</dbReference>
<dbReference type="Pfam" id="PF08033">
    <property type="entry name" value="Sec23_BS"/>
    <property type="match status" value="1"/>
</dbReference>
<dbReference type="InterPro" id="IPR036175">
    <property type="entry name" value="Sec23/24_helical_dom_sf"/>
</dbReference>
<dbReference type="SUPFAM" id="SSF81995">
    <property type="entry name" value="beta-sandwich domain of Sec23/24"/>
    <property type="match status" value="1"/>
</dbReference>
<dbReference type="Gene3D" id="1.20.120.730">
    <property type="entry name" value="Sec23/Sec24 helical domain"/>
    <property type="match status" value="1"/>
</dbReference>
<feature type="domain" description="Sec23/Sec24 beta-sandwich" evidence="3">
    <location>
        <begin position="131"/>
        <end position="177"/>
    </location>
</feature>
<keyword evidence="4" id="KW-1185">Reference proteome</keyword>
<reference evidence="5" key="1">
    <citation type="submission" date="2022-11" db="UniProtKB">
        <authorList>
            <consortium name="WormBaseParasite"/>
        </authorList>
    </citation>
    <scope>IDENTIFICATION</scope>
</reference>
<dbReference type="GO" id="GO:0000149">
    <property type="term" value="F:SNARE binding"/>
    <property type="evidence" value="ECO:0007669"/>
    <property type="project" value="TreeGrafter"/>
</dbReference>
<evidence type="ECO:0000313" key="5">
    <source>
        <dbReference type="WBParaSite" id="jg13507"/>
    </source>
</evidence>
<evidence type="ECO:0000256" key="1">
    <source>
        <dbReference type="SAM" id="MobiDB-lite"/>
    </source>
</evidence>
<dbReference type="AlphaFoldDB" id="A0A915CY19"/>
<name>A0A915CY19_9BILA</name>
<dbReference type="InterPro" id="IPR036465">
    <property type="entry name" value="vWFA_dom_sf"/>
</dbReference>
<dbReference type="SUPFAM" id="SSF53300">
    <property type="entry name" value="vWA-like"/>
    <property type="match status" value="1"/>
</dbReference>
<feature type="domain" description="Sec23/Sec24 trunk" evidence="2">
    <location>
        <begin position="3"/>
        <end position="102"/>
    </location>
</feature>
<dbReference type="Gene3D" id="3.40.50.410">
    <property type="entry name" value="von Willebrand factor, type A domain"/>
    <property type="match status" value="1"/>
</dbReference>
<dbReference type="GO" id="GO:0008270">
    <property type="term" value="F:zinc ion binding"/>
    <property type="evidence" value="ECO:0007669"/>
    <property type="project" value="TreeGrafter"/>
</dbReference>
<feature type="region of interest" description="Disordered" evidence="1">
    <location>
        <begin position="1"/>
        <end position="29"/>
    </location>
</feature>
<accession>A0A915CY19</accession>
<dbReference type="GO" id="GO:0090110">
    <property type="term" value="P:COPII-coated vesicle cargo loading"/>
    <property type="evidence" value="ECO:0007669"/>
    <property type="project" value="TreeGrafter"/>
</dbReference>